<evidence type="ECO:0000313" key="2">
    <source>
        <dbReference type="Proteomes" id="UP001295684"/>
    </source>
</evidence>
<evidence type="ECO:0000313" key="1">
    <source>
        <dbReference type="EMBL" id="CAI2368796.1"/>
    </source>
</evidence>
<accession>A0AAD1UG83</accession>
<keyword evidence="2" id="KW-1185">Reference proteome</keyword>
<sequence length="51" mass="5887">MLFFDSRIGSFQISILMLISVDLDIIRAFGTSWAKIDLFTFVLISKILENF</sequence>
<comment type="caution">
    <text evidence="1">The sequence shown here is derived from an EMBL/GenBank/DDBJ whole genome shotgun (WGS) entry which is preliminary data.</text>
</comment>
<dbReference type="Proteomes" id="UP001295684">
    <property type="component" value="Unassembled WGS sequence"/>
</dbReference>
<dbReference type="AlphaFoldDB" id="A0AAD1UG83"/>
<name>A0AAD1UG83_EUPCR</name>
<organism evidence="1 2">
    <name type="scientific">Euplotes crassus</name>
    <dbReference type="NCBI Taxonomy" id="5936"/>
    <lineage>
        <taxon>Eukaryota</taxon>
        <taxon>Sar</taxon>
        <taxon>Alveolata</taxon>
        <taxon>Ciliophora</taxon>
        <taxon>Intramacronucleata</taxon>
        <taxon>Spirotrichea</taxon>
        <taxon>Hypotrichia</taxon>
        <taxon>Euplotida</taxon>
        <taxon>Euplotidae</taxon>
        <taxon>Moneuplotes</taxon>
    </lineage>
</organism>
<gene>
    <name evidence="1" type="ORF">ECRASSUSDP1_LOCUS10092</name>
</gene>
<reference evidence="1" key="1">
    <citation type="submission" date="2023-07" db="EMBL/GenBank/DDBJ databases">
        <authorList>
            <consortium name="AG Swart"/>
            <person name="Singh M."/>
            <person name="Singh A."/>
            <person name="Seah K."/>
            <person name="Emmerich C."/>
        </authorList>
    </citation>
    <scope>NUCLEOTIDE SEQUENCE</scope>
    <source>
        <strain evidence="1">DP1</strain>
    </source>
</reference>
<protein>
    <submittedName>
        <fullName evidence="1">Uncharacterized protein</fullName>
    </submittedName>
</protein>
<dbReference type="EMBL" id="CAMPGE010009937">
    <property type="protein sequence ID" value="CAI2368796.1"/>
    <property type="molecule type" value="Genomic_DNA"/>
</dbReference>
<proteinExistence type="predicted"/>